<sequence>MSTATLHATCLCRLSHFSAPLPSSLPLLASTCHCTSCRHNSGALYTSDVDWPDRTIDLSSLKTYPFSPTTNVHFCPRCGAGMFYSKPGSDEGEEGVWTGVWTGVLSVEGGDEKKGVELLKWKHAIYVKDTVDGGCSAWIDGVGRFVERAVGENVQEIGDDWPDADASKKSGAEGKSEVGVWCKCRGVDFVLHREEWRGGDGEEEKEEDRERRKLYLDPETGKFKASWCACDSCRLSFGIEVVPWMFTDLKNLSMKDGTALPSDMAGLRKGVDEGLPGLRSLAHYSSSPGVERFFCSSCSATVFYAHEDRPRVVDVAVGLLDAGEGARAESLLKWNFGRVGDKKDVEGSWREEFVEGVERRMGEWAKKRDVRGQE</sequence>
<keyword evidence="7" id="KW-1185">Reference proteome</keyword>
<protein>
    <submittedName>
        <fullName evidence="6">Mss4-like protein</fullName>
    </submittedName>
</protein>
<dbReference type="Pfam" id="PF04828">
    <property type="entry name" value="GFA"/>
    <property type="match status" value="1"/>
</dbReference>
<dbReference type="GO" id="GO:0046872">
    <property type="term" value="F:metal ion binding"/>
    <property type="evidence" value="ECO:0007669"/>
    <property type="project" value="UniProtKB-KW"/>
</dbReference>
<evidence type="ECO:0000313" key="6">
    <source>
        <dbReference type="EMBL" id="KAH7131865.1"/>
    </source>
</evidence>
<dbReference type="OrthoDB" id="5422068at2759"/>
<dbReference type="AlphaFoldDB" id="A0A9P9E4P4"/>
<feature type="domain" description="CENP-V/GFA" evidence="5">
    <location>
        <begin position="6"/>
        <end position="122"/>
    </location>
</feature>
<proteinExistence type="inferred from homology"/>
<keyword evidence="4" id="KW-0456">Lyase</keyword>
<dbReference type="SUPFAM" id="SSF51316">
    <property type="entry name" value="Mss4-like"/>
    <property type="match status" value="2"/>
</dbReference>
<dbReference type="GO" id="GO:0016846">
    <property type="term" value="F:carbon-sulfur lyase activity"/>
    <property type="evidence" value="ECO:0007669"/>
    <property type="project" value="InterPro"/>
</dbReference>
<evidence type="ECO:0000313" key="7">
    <source>
        <dbReference type="Proteomes" id="UP000700596"/>
    </source>
</evidence>
<name>A0A9P9E4P4_9PLEO</name>
<dbReference type="Proteomes" id="UP000700596">
    <property type="component" value="Unassembled WGS sequence"/>
</dbReference>
<evidence type="ECO:0000256" key="4">
    <source>
        <dbReference type="ARBA" id="ARBA00023239"/>
    </source>
</evidence>
<evidence type="ECO:0000256" key="2">
    <source>
        <dbReference type="ARBA" id="ARBA00022723"/>
    </source>
</evidence>
<comment type="caution">
    <text evidence="6">The sequence shown here is derived from an EMBL/GenBank/DDBJ whole genome shotgun (WGS) entry which is preliminary data.</text>
</comment>
<gene>
    <name evidence="6" type="ORF">B0J11DRAFT_520263</name>
</gene>
<dbReference type="InterPro" id="IPR011057">
    <property type="entry name" value="Mss4-like_sf"/>
</dbReference>
<evidence type="ECO:0000256" key="1">
    <source>
        <dbReference type="ARBA" id="ARBA00005495"/>
    </source>
</evidence>
<reference evidence="6" key="1">
    <citation type="journal article" date="2021" name="Nat. Commun.">
        <title>Genetic determinants of endophytism in the Arabidopsis root mycobiome.</title>
        <authorList>
            <person name="Mesny F."/>
            <person name="Miyauchi S."/>
            <person name="Thiergart T."/>
            <person name="Pickel B."/>
            <person name="Atanasova L."/>
            <person name="Karlsson M."/>
            <person name="Huettel B."/>
            <person name="Barry K.W."/>
            <person name="Haridas S."/>
            <person name="Chen C."/>
            <person name="Bauer D."/>
            <person name="Andreopoulos W."/>
            <person name="Pangilinan J."/>
            <person name="LaButti K."/>
            <person name="Riley R."/>
            <person name="Lipzen A."/>
            <person name="Clum A."/>
            <person name="Drula E."/>
            <person name="Henrissat B."/>
            <person name="Kohler A."/>
            <person name="Grigoriev I.V."/>
            <person name="Martin F.M."/>
            <person name="Hacquard S."/>
        </authorList>
    </citation>
    <scope>NUCLEOTIDE SEQUENCE</scope>
    <source>
        <strain evidence="6">MPI-CAGE-CH-0243</strain>
    </source>
</reference>
<keyword evidence="3" id="KW-0862">Zinc</keyword>
<evidence type="ECO:0000256" key="3">
    <source>
        <dbReference type="ARBA" id="ARBA00022833"/>
    </source>
</evidence>
<dbReference type="PROSITE" id="PS51891">
    <property type="entry name" value="CENP_V_GFA"/>
    <property type="match status" value="1"/>
</dbReference>
<evidence type="ECO:0000259" key="5">
    <source>
        <dbReference type="PROSITE" id="PS51891"/>
    </source>
</evidence>
<keyword evidence="2" id="KW-0479">Metal-binding</keyword>
<dbReference type="Gene3D" id="3.90.1590.10">
    <property type="entry name" value="glutathione-dependent formaldehyde- activating enzyme (gfa)"/>
    <property type="match status" value="2"/>
</dbReference>
<dbReference type="PANTHER" id="PTHR33337:SF31">
    <property type="entry name" value="DUF636 DOMAIN PROTEIN (AFU_ORTHOLOGUE AFUA_2G12650)"/>
    <property type="match status" value="1"/>
</dbReference>
<dbReference type="InterPro" id="IPR006913">
    <property type="entry name" value="CENP-V/GFA"/>
</dbReference>
<dbReference type="PANTHER" id="PTHR33337">
    <property type="entry name" value="GFA DOMAIN-CONTAINING PROTEIN"/>
    <property type="match status" value="1"/>
</dbReference>
<dbReference type="EMBL" id="JAGMWT010000003">
    <property type="protein sequence ID" value="KAH7131865.1"/>
    <property type="molecule type" value="Genomic_DNA"/>
</dbReference>
<accession>A0A9P9E4P4</accession>
<comment type="similarity">
    <text evidence="1">Belongs to the Gfa family.</text>
</comment>
<organism evidence="6 7">
    <name type="scientific">Dendryphion nanum</name>
    <dbReference type="NCBI Taxonomy" id="256645"/>
    <lineage>
        <taxon>Eukaryota</taxon>
        <taxon>Fungi</taxon>
        <taxon>Dikarya</taxon>
        <taxon>Ascomycota</taxon>
        <taxon>Pezizomycotina</taxon>
        <taxon>Dothideomycetes</taxon>
        <taxon>Pleosporomycetidae</taxon>
        <taxon>Pleosporales</taxon>
        <taxon>Torulaceae</taxon>
        <taxon>Dendryphion</taxon>
    </lineage>
</organism>